<reference evidence="2 3" key="1">
    <citation type="journal article" date="2015" name="Stand. Genomic Sci.">
        <title>Genomic Encyclopedia of Bacterial and Archaeal Type Strains, Phase III: the genomes of soil and plant-associated and newly described type strains.</title>
        <authorList>
            <person name="Whitman W.B."/>
            <person name="Woyke T."/>
            <person name="Klenk H.P."/>
            <person name="Zhou Y."/>
            <person name="Lilburn T.G."/>
            <person name="Beck B.J."/>
            <person name="De Vos P."/>
            <person name="Vandamme P."/>
            <person name="Eisen J.A."/>
            <person name="Garrity G."/>
            <person name="Hugenholtz P."/>
            <person name="Kyrpides N.C."/>
        </authorList>
    </citation>
    <scope>NUCLEOTIDE SEQUENCE [LARGE SCALE GENOMIC DNA]</scope>
    <source>
        <strain evidence="2 3">VKM Ac-2572</strain>
    </source>
</reference>
<keyword evidence="3" id="KW-1185">Reference proteome</keyword>
<protein>
    <submittedName>
        <fullName evidence="2">Uncharacterized protein</fullName>
    </submittedName>
</protein>
<dbReference type="AlphaFoldDB" id="A0A4R2H449"/>
<dbReference type="PANTHER" id="PTHR42305:SF1">
    <property type="entry name" value="MEMBRANE PROTEIN RV1733C-RELATED"/>
    <property type="match status" value="1"/>
</dbReference>
<gene>
    <name evidence="2" type="ORF">EV652_112139</name>
</gene>
<feature type="transmembrane region" description="Helical" evidence="1">
    <location>
        <begin position="150"/>
        <end position="174"/>
    </location>
</feature>
<evidence type="ECO:0000313" key="2">
    <source>
        <dbReference type="EMBL" id="TCO20393.1"/>
    </source>
</evidence>
<organism evidence="2 3">
    <name type="scientific">Kribbella steppae</name>
    <dbReference type="NCBI Taxonomy" id="2512223"/>
    <lineage>
        <taxon>Bacteria</taxon>
        <taxon>Bacillati</taxon>
        <taxon>Actinomycetota</taxon>
        <taxon>Actinomycetes</taxon>
        <taxon>Propionibacteriales</taxon>
        <taxon>Kribbellaceae</taxon>
        <taxon>Kribbella</taxon>
    </lineage>
</organism>
<evidence type="ECO:0000313" key="3">
    <source>
        <dbReference type="Proteomes" id="UP000294508"/>
    </source>
</evidence>
<comment type="caution">
    <text evidence="2">The sequence shown here is derived from an EMBL/GenBank/DDBJ whole genome shotgun (WGS) entry which is preliminary data.</text>
</comment>
<keyword evidence="1" id="KW-1133">Transmembrane helix</keyword>
<accession>A0A4R2H449</accession>
<keyword evidence="1" id="KW-0812">Transmembrane</keyword>
<dbReference type="RefSeq" id="WP_132212918.1">
    <property type="nucleotide sequence ID" value="NZ_SLWN01000012.1"/>
</dbReference>
<evidence type="ECO:0000256" key="1">
    <source>
        <dbReference type="SAM" id="Phobius"/>
    </source>
</evidence>
<dbReference type="InterPro" id="IPR039708">
    <property type="entry name" value="MT1774/Rv1733c-like"/>
</dbReference>
<proteinExistence type="predicted"/>
<sequence length="202" mass="21976">MGTKERRGEPWVVMRARRFGFGRNRLRRRVDRIESMLFLGAVVLALLAVPIAAGVGSSVGNSLEHSAAQRRAELRQVIAVALEDAPLAIGVAPGQATSTVRVGWEDGIGHRRQAMASVAIGTKIGAEVIVWLDRSGAVVAPPKQPGNGTAVGSVVGLSVVMATWLLLCGLFRLARVPLDRRTARDWEREWAEVSPRWTRRQT</sequence>
<dbReference type="EMBL" id="SLWN01000012">
    <property type="protein sequence ID" value="TCO20393.1"/>
    <property type="molecule type" value="Genomic_DNA"/>
</dbReference>
<keyword evidence="1" id="KW-0472">Membrane</keyword>
<dbReference type="OrthoDB" id="5190576at2"/>
<dbReference type="PANTHER" id="PTHR42305">
    <property type="entry name" value="MEMBRANE PROTEIN RV1733C-RELATED"/>
    <property type="match status" value="1"/>
</dbReference>
<name>A0A4R2H449_9ACTN</name>
<dbReference type="Proteomes" id="UP000294508">
    <property type="component" value="Unassembled WGS sequence"/>
</dbReference>